<accession>A0ABR2ANI2</accession>
<feature type="transmembrane region" description="Helical" evidence="2">
    <location>
        <begin position="104"/>
        <end position="131"/>
    </location>
</feature>
<evidence type="ECO:0000256" key="2">
    <source>
        <dbReference type="SAM" id="Phobius"/>
    </source>
</evidence>
<protein>
    <recommendedName>
        <fullName evidence="5">UBA domain-containing protein</fullName>
    </recommendedName>
</protein>
<sequence>MGMSIRAMEDLLEMGFSKEELGKHAGPSMIPEEGFVEEQAISRNEILWADRIDQLKSLEPFQDNKTQNQPNKPDLENKKKLKFGSLGLISIWNKRIVNRVDATLATTLASHGGILGVIFAFILLFLGVWLLDKEFALLHVSESI</sequence>
<feature type="region of interest" description="Disordered" evidence="1">
    <location>
        <begin position="59"/>
        <end position="78"/>
    </location>
</feature>
<evidence type="ECO:0008006" key="5">
    <source>
        <dbReference type="Google" id="ProtNLM"/>
    </source>
</evidence>
<organism evidence="3 4">
    <name type="scientific">Hibiscus sabdariffa</name>
    <name type="common">roselle</name>
    <dbReference type="NCBI Taxonomy" id="183260"/>
    <lineage>
        <taxon>Eukaryota</taxon>
        <taxon>Viridiplantae</taxon>
        <taxon>Streptophyta</taxon>
        <taxon>Embryophyta</taxon>
        <taxon>Tracheophyta</taxon>
        <taxon>Spermatophyta</taxon>
        <taxon>Magnoliopsida</taxon>
        <taxon>eudicotyledons</taxon>
        <taxon>Gunneridae</taxon>
        <taxon>Pentapetalae</taxon>
        <taxon>rosids</taxon>
        <taxon>malvids</taxon>
        <taxon>Malvales</taxon>
        <taxon>Malvaceae</taxon>
        <taxon>Malvoideae</taxon>
        <taxon>Hibiscus</taxon>
    </lineage>
</organism>
<proteinExistence type="predicted"/>
<reference evidence="3 4" key="1">
    <citation type="journal article" date="2024" name="G3 (Bethesda)">
        <title>Genome assembly of Hibiscus sabdariffa L. provides insights into metabolisms of medicinal natural products.</title>
        <authorList>
            <person name="Kim T."/>
        </authorList>
    </citation>
    <scope>NUCLEOTIDE SEQUENCE [LARGE SCALE GENOMIC DNA]</scope>
    <source>
        <strain evidence="3">TK-2024</strain>
        <tissue evidence="3">Old leaves</tissue>
    </source>
</reference>
<evidence type="ECO:0000256" key="1">
    <source>
        <dbReference type="SAM" id="MobiDB-lite"/>
    </source>
</evidence>
<comment type="caution">
    <text evidence="3">The sequence shown here is derived from an EMBL/GenBank/DDBJ whole genome shotgun (WGS) entry which is preliminary data.</text>
</comment>
<keyword evidence="2" id="KW-1133">Transmembrane helix</keyword>
<evidence type="ECO:0000313" key="3">
    <source>
        <dbReference type="EMBL" id="KAK8495375.1"/>
    </source>
</evidence>
<evidence type="ECO:0000313" key="4">
    <source>
        <dbReference type="Proteomes" id="UP001472677"/>
    </source>
</evidence>
<keyword evidence="2" id="KW-0472">Membrane</keyword>
<keyword evidence="2" id="KW-0812">Transmembrane</keyword>
<gene>
    <name evidence="3" type="ORF">V6N12_047053</name>
</gene>
<name>A0ABR2ANI2_9ROSI</name>
<keyword evidence="4" id="KW-1185">Reference proteome</keyword>
<dbReference type="Proteomes" id="UP001472677">
    <property type="component" value="Unassembled WGS sequence"/>
</dbReference>
<dbReference type="EMBL" id="JBBPBM010000442">
    <property type="protein sequence ID" value="KAK8495375.1"/>
    <property type="molecule type" value="Genomic_DNA"/>
</dbReference>